<organism evidence="1 2">
    <name type="scientific">Rhododendron molle</name>
    <name type="common">Chinese azalea</name>
    <name type="synonym">Azalea mollis</name>
    <dbReference type="NCBI Taxonomy" id="49168"/>
    <lineage>
        <taxon>Eukaryota</taxon>
        <taxon>Viridiplantae</taxon>
        <taxon>Streptophyta</taxon>
        <taxon>Embryophyta</taxon>
        <taxon>Tracheophyta</taxon>
        <taxon>Spermatophyta</taxon>
        <taxon>Magnoliopsida</taxon>
        <taxon>eudicotyledons</taxon>
        <taxon>Gunneridae</taxon>
        <taxon>Pentapetalae</taxon>
        <taxon>asterids</taxon>
        <taxon>Ericales</taxon>
        <taxon>Ericaceae</taxon>
        <taxon>Ericoideae</taxon>
        <taxon>Rhodoreae</taxon>
        <taxon>Rhododendron</taxon>
    </lineage>
</organism>
<keyword evidence="2" id="KW-1185">Reference proteome</keyword>
<sequence length="158" mass="16982">MWKLNQQPGSATVWVVKPTHVAPIVAEVLSPIVNDVVGVAASPSPVSVSVAAEGAIKRIPTVVDIKKKAGIDGAASLKKLDSDDDKPDLGAKPITLPTEEEFADGLNQELILQVSPPKKKGRVAVRVFRYLCKQWLKVLLVLLVRGGVIKCLPLKHSR</sequence>
<comment type="caution">
    <text evidence="1">The sequence shown here is derived from an EMBL/GenBank/DDBJ whole genome shotgun (WGS) entry which is preliminary data.</text>
</comment>
<gene>
    <name evidence="1" type="ORF">RHMOL_Rhmol02G0175900</name>
</gene>
<dbReference type="Proteomes" id="UP001062846">
    <property type="component" value="Chromosome 2"/>
</dbReference>
<accession>A0ACC0PSM7</accession>
<protein>
    <submittedName>
        <fullName evidence="1">Uncharacterized protein</fullName>
    </submittedName>
</protein>
<reference evidence="1" key="1">
    <citation type="submission" date="2022-02" db="EMBL/GenBank/DDBJ databases">
        <title>Plant Genome Project.</title>
        <authorList>
            <person name="Zhang R.-G."/>
        </authorList>
    </citation>
    <scope>NUCLEOTIDE SEQUENCE</scope>
    <source>
        <strain evidence="1">AT1</strain>
    </source>
</reference>
<dbReference type="EMBL" id="CM046389">
    <property type="protein sequence ID" value="KAI8568161.1"/>
    <property type="molecule type" value="Genomic_DNA"/>
</dbReference>
<proteinExistence type="predicted"/>
<name>A0ACC0PSM7_RHOML</name>
<evidence type="ECO:0000313" key="2">
    <source>
        <dbReference type="Proteomes" id="UP001062846"/>
    </source>
</evidence>
<evidence type="ECO:0000313" key="1">
    <source>
        <dbReference type="EMBL" id="KAI8568161.1"/>
    </source>
</evidence>